<dbReference type="GO" id="GO:0005829">
    <property type="term" value="C:cytosol"/>
    <property type="evidence" value="ECO:0007669"/>
    <property type="project" value="TreeGrafter"/>
</dbReference>
<dbReference type="Pfam" id="PF02609">
    <property type="entry name" value="Exonuc_VII_S"/>
    <property type="match status" value="1"/>
</dbReference>
<dbReference type="NCBIfam" id="NF002139">
    <property type="entry name" value="PRK00977.1-3"/>
    <property type="match status" value="1"/>
</dbReference>
<protein>
    <recommendedName>
        <fullName evidence="6">Exodeoxyribonuclease 7 small subunit</fullName>
        <ecNumber evidence="6">3.1.11.6</ecNumber>
    </recommendedName>
    <alternativeName>
        <fullName evidence="6">Exodeoxyribonuclease VII small subunit</fullName>
        <shortName evidence="6">Exonuclease VII small subunit</shortName>
    </alternativeName>
</protein>
<feature type="compositionally biased region" description="Gly residues" evidence="7">
    <location>
        <begin position="69"/>
        <end position="88"/>
    </location>
</feature>
<comment type="subcellular location">
    <subcellularLocation>
        <location evidence="6">Cytoplasm</location>
    </subcellularLocation>
</comment>
<keyword evidence="3 6" id="KW-0540">Nuclease</keyword>
<feature type="region of interest" description="Disordered" evidence="7">
    <location>
        <begin position="66"/>
        <end position="88"/>
    </location>
</feature>
<dbReference type="EC" id="3.1.11.6" evidence="6"/>
<evidence type="ECO:0000313" key="8">
    <source>
        <dbReference type="EMBL" id="MBK5928537.1"/>
    </source>
</evidence>
<evidence type="ECO:0000313" key="9">
    <source>
        <dbReference type="Proteomes" id="UP000706333"/>
    </source>
</evidence>
<comment type="caution">
    <text evidence="8">The sequence shown here is derived from an EMBL/GenBank/DDBJ whole genome shotgun (WGS) entry which is preliminary data.</text>
</comment>
<dbReference type="PANTHER" id="PTHR34137:SF1">
    <property type="entry name" value="EXODEOXYRIBONUCLEASE 7 SMALL SUBUNIT"/>
    <property type="match status" value="1"/>
</dbReference>
<dbReference type="InterPro" id="IPR003761">
    <property type="entry name" value="Exonuc_VII_S"/>
</dbReference>
<gene>
    <name evidence="6" type="primary">xseB</name>
    <name evidence="8" type="ORF">CCR87_14560</name>
</gene>
<dbReference type="AlphaFoldDB" id="A0A934TMD9"/>
<dbReference type="RefSeq" id="WP_201158302.1">
    <property type="nucleotide sequence ID" value="NZ_NHSD01000310.1"/>
</dbReference>
<dbReference type="Proteomes" id="UP000706333">
    <property type="component" value="Unassembled WGS sequence"/>
</dbReference>
<reference evidence="8" key="2">
    <citation type="journal article" date="2020" name="Microorganisms">
        <title>Osmotic Adaptation and Compatible Solute Biosynthesis of Phototrophic Bacteria as Revealed from Genome Analyses.</title>
        <authorList>
            <person name="Imhoff J.F."/>
            <person name="Rahn T."/>
            <person name="Kunzel S."/>
            <person name="Keller A."/>
            <person name="Neulinger S.C."/>
        </authorList>
    </citation>
    <scope>NUCLEOTIDE SEQUENCE</scope>
    <source>
        <strain evidence="8">LMG 28126</strain>
    </source>
</reference>
<evidence type="ECO:0000256" key="4">
    <source>
        <dbReference type="ARBA" id="ARBA00022801"/>
    </source>
</evidence>
<evidence type="ECO:0000256" key="7">
    <source>
        <dbReference type="SAM" id="MobiDB-lite"/>
    </source>
</evidence>
<dbReference type="EMBL" id="NHSD01000310">
    <property type="protein sequence ID" value="MBK5928537.1"/>
    <property type="molecule type" value="Genomic_DNA"/>
</dbReference>
<evidence type="ECO:0000256" key="3">
    <source>
        <dbReference type="ARBA" id="ARBA00022722"/>
    </source>
</evidence>
<dbReference type="PANTHER" id="PTHR34137">
    <property type="entry name" value="EXODEOXYRIBONUCLEASE 7 SMALL SUBUNIT"/>
    <property type="match status" value="1"/>
</dbReference>
<keyword evidence="2 6" id="KW-0963">Cytoplasm</keyword>
<evidence type="ECO:0000256" key="2">
    <source>
        <dbReference type="ARBA" id="ARBA00022490"/>
    </source>
</evidence>
<accession>A0A934TMD9</accession>
<organism evidence="8 9">
    <name type="scientific">Rhodobaculum claviforme</name>
    <dbReference type="NCBI Taxonomy" id="1549854"/>
    <lineage>
        <taxon>Bacteria</taxon>
        <taxon>Pseudomonadati</taxon>
        <taxon>Pseudomonadota</taxon>
        <taxon>Alphaproteobacteria</taxon>
        <taxon>Rhodobacterales</taxon>
        <taxon>Paracoccaceae</taxon>
        <taxon>Rhodobaculum</taxon>
    </lineage>
</organism>
<name>A0A934TMD9_9RHOB</name>
<sequence>MTTAKAVDKMTFEEAMRELEAVVGQLESGEVELEKSIALYQRGASLKAHCDARLADAQARVEKIRLGETGTGTGTGTGPVGTEGFDAG</sequence>
<keyword evidence="5 6" id="KW-0269">Exonuclease</keyword>
<dbReference type="Gene3D" id="1.10.287.1040">
    <property type="entry name" value="Exonuclease VII, small subunit"/>
    <property type="match status" value="1"/>
</dbReference>
<reference evidence="8" key="1">
    <citation type="submission" date="2017-05" db="EMBL/GenBank/DDBJ databases">
        <authorList>
            <person name="Imhoff J.F."/>
            <person name="Rahn T."/>
            <person name="Kuenzel S."/>
            <person name="Neulinger S.C."/>
        </authorList>
    </citation>
    <scope>NUCLEOTIDE SEQUENCE</scope>
    <source>
        <strain evidence="8">LMG 28126</strain>
    </source>
</reference>
<comment type="catalytic activity">
    <reaction evidence="6">
        <text>Exonucleolytic cleavage in either 5'- to 3'- or 3'- to 5'-direction to yield nucleoside 5'-phosphates.</text>
        <dbReference type="EC" id="3.1.11.6"/>
    </reaction>
</comment>
<evidence type="ECO:0000256" key="5">
    <source>
        <dbReference type="ARBA" id="ARBA00022839"/>
    </source>
</evidence>
<keyword evidence="4 6" id="KW-0378">Hydrolase</keyword>
<proteinExistence type="inferred from homology"/>
<evidence type="ECO:0000256" key="1">
    <source>
        <dbReference type="ARBA" id="ARBA00009998"/>
    </source>
</evidence>
<dbReference type="NCBIfam" id="TIGR01280">
    <property type="entry name" value="xseB"/>
    <property type="match status" value="1"/>
</dbReference>
<comment type="similarity">
    <text evidence="1 6">Belongs to the XseB family.</text>
</comment>
<comment type="function">
    <text evidence="6">Bidirectionally degrades single-stranded DNA into large acid-insoluble oligonucleotides, which are then degraded further into small acid-soluble oligonucleotides.</text>
</comment>
<comment type="subunit">
    <text evidence="6">Heterooligomer composed of large and small subunits.</text>
</comment>
<dbReference type="HAMAP" id="MF_00337">
    <property type="entry name" value="Exonuc_7_S"/>
    <property type="match status" value="1"/>
</dbReference>
<dbReference type="GO" id="GO:0006308">
    <property type="term" value="P:DNA catabolic process"/>
    <property type="evidence" value="ECO:0007669"/>
    <property type="project" value="UniProtKB-UniRule"/>
</dbReference>
<dbReference type="SUPFAM" id="SSF116842">
    <property type="entry name" value="XseB-like"/>
    <property type="match status" value="1"/>
</dbReference>
<evidence type="ECO:0000256" key="6">
    <source>
        <dbReference type="HAMAP-Rule" id="MF_00337"/>
    </source>
</evidence>
<dbReference type="GO" id="GO:0008855">
    <property type="term" value="F:exodeoxyribonuclease VII activity"/>
    <property type="evidence" value="ECO:0007669"/>
    <property type="project" value="UniProtKB-UniRule"/>
</dbReference>
<dbReference type="InterPro" id="IPR037004">
    <property type="entry name" value="Exonuc_VII_ssu_sf"/>
</dbReference>
<dbReference type="GO" id="GO:0009318">
    <property type="term" value="C:exodeoxyribonuclease VII complex"/>
    <property type="evidence" value="ECO:0007669"/>
    <property type="project" value="UniProtKB-UniRule"/>
</dbReference>
<keyword evidence="9" id="KW-1185">Reference proteome</keyword>